<dbReference type="EMBL" id="JAFNEN010000113">
    <property type="protein sequence ID" value="KAG8193952.1"/>
    <property type="molecule type" value="Genomic_DNA"/>
</dbReference>
<gene>
    <name evidence="1" type="ORF">JTE90_011502</name>
</gene>
<organism evidence="1 2">
    <name type="scientific">Oedothorax gibbosus</name>
    <dbReference type="NCBI Taxonomy" id="931172"/>
    <lineage>
        <taxon>Eukaryota</taxon>
        <taxon>Metazoa</taxon>
        <taxon>Ecdysozoa</taxon>
        <taxon>Arthropoda</taxon>
        <taxon>Chelicerata</taxon>
        <taxon>Arachnida</taxon>
        <taxon>Araneae</taxon>
        <taxon>Araneomorphae</taxon>
        <taxon>Entelegynae</taxon>
        <taxon>Araneoidea</taxon>
        <taxon>Linyphiidae</taxon>
        <taxon>Erigoninae</taxon>
        <taxon>Oedothorax</taxon>
    </lineage>
</organism>
<accession>A0AAV6VD41</accession>
<evidence type="ECO:0000313" key="2">
    <source>
        <dbReference type="Proteomes" id="UP000827092"/>
    </source>
</evidence>
<keyword evidence="2" id="KW-1185">Reference proteome</keyword>
<evidence type="ECO:0000313" key="1">
    <source>
        <dbReference type="EMBL" id="KAG8193952.1"/>
    </source>
</evidence>
<name>A0AAV6VD41_9ARAC</name>
<dbReference type="Proteomes" id="UP000827092">
    <property type="component" value="Unassembled WGS sequence"/>
</dbReference>
<proteinExistence type="predicted"/>
<comment type="caution">
    <text evidence="1">The sequence shown here is derived from an EMBL/GenBank/DDBJ whole genome shotgun (WGS) entry which is preliminary data.</text>
</comment>
<protein>
    <submittedName>
        <fullName evidence="1">Uncharacterized protein</fullName>
    </submittedName>
</protein>
<sequence length="69" mass="7882">MSSGSFLPNVVQFFIDNEKSEKYDPFHDLLIDQHFINGESGTKHHRYIGVTKLQLPHLSQPAYHGTNAK</sequence>
<dbReference type="AlphaFoldDB" id="A0AAV6VD41"/>
<reference evidence="1 2" key="1">
    <citation type="journal article" date="2022" name="Nat. Ecol. Evol.">
        <title>A masculinizing supergene underlies an exaggerated male reproductive morph in a spider.</title>
        <authorList>
            <person name="Hendrickx F."/>
            <person name="De Corte Z."/>
            <person name="Sonet G."/>
            <person name="Van Belleghem S.M."/>
            <person name="Kostlbacher S."/>
            <person name="Vangestel C."/>
        </authorList>
    </citation>
    <scope>NUCLEOTIDE SEQUENCE [LARGE SCALE GENOMIC DNA]</scope>
    <source>
        <strain evidence="1">W744_W776</strain>
    </source>
</reference>